<organism evidence="3 4">
    <name type="scientific">Pseudopedobacter beijingensis</name>
    <dbReference type="NCBI Taxonomy" id="1207056"/>
    <lineage>
        <taxon>Bacteria</taxon>
        <taxon>Pseudomonadati</taxon>
        <taxon>Bacteroidota</taxon>
        <taxon>Sphingobacteriia</taxon>
        <taxon>Sphingobacteriales</taxon>
        <taxon>Sphingobacteriaceae</taxon>
        <taxon>Pseudopedobacter</taxon>
    </lineage>
</organism>
<dbReference type="InterPro" id="IPR036641">
    <property type="entry name" value="HPT_dom_sf"/>
</dbReference>
<proteinExistence type="predicted"/>
<feature type="modified residue" description="Phosphohistidine" evidence="1">
    <location>
        <position position="57"/>
    </location>
</feature>
<dbReference type="InterPro" id="IPR008207">
    <property type="entry name" value="Sig_transdc_His_kin_Hpt_dom"/>
</dbReference>
<evidence type="ECO:0000256" key="1">
    <source>
        <dbReference type="PROSITE-ProRule" id="PRU00110"/>
    </source>
</evidence>
<feature type="domain" description="HPt" evidence="2">
    <location>
        <begin position="18"/>
        <end position="112"/>
    </location>
</feature>
<reference evidence="4" key="1">
    <citation type="journal article" date="2019" name="Int. J. Syst. Evol. Microbiol.">
        <title>The Global Catalogue of Microorganisms (GCM) 10K type strain sequencing project: providing services to taxonomists for standard genome sequencing and annotation.</title>
        <authorList>
            <consortium name="The Broad Institute Genomics Platform"/>
            <consortium name="The Broad Institute Genome Sequencing Center for Infectious Disease"/>
            <person name="Wu L."/>
            <person name="Ma J."/>
        </authorList>
    </citation>
    <scope>NUCLEOTIDE SEQUENCE [LARGE SCALE GENOMIC DNA]</scope>
    <source>
        <strain evidence="4">CCUG 53762</strain>
    </source>
</reference>
<dbReference type="Proteomes" id="UP001597118">
    <property type="component" value="Unassembled WGS sequence"/>
</dbReference>
<comment type="caution">
    <text evidence="3">The sequence shown here is derived from an EMBL/GenBank/DDBJ whole genome shotgun (WGS) entry which is preliminary data.</text>
</comment>
<gene>
    <name evidence="3" type="ORF">ACFSAH_13235</name>
</gene>
<accession>A0ABW4IGU2</accession>
<dbReference type="RefSeq" id="WP_379663224.1">
    <property type="nucleotide sequence ID" value="NZ_JBHUDG010000020.1"/>
</dbReference>
<name>A0ABW4IGU2_9SPHI</name>
<evidence type="ECO:0000313" key="3">
    <source>
        <dbReference type="EMBL" id="MFD1630846.1"/>
    </source>
</evidence>
<evidence type="ECO:0000313" key="4">
    <source>
        <dbReference type="Proteomes" id="UP001597118"/>
    </source>
</evidence>
<dbReference type="SUPFAM" id="SSF47226">
    <property type="entry name" value="Histidine-containing phosphotransfer domain, HPT domain"/>
    <property type="match status" value="1"/>
</dbReference>
<sequence length="120" mass="13532">MSDIKIDLSYLDEVAGGNAEFIIEMIDIFLQQTPGYVSGLNGAIAEKDWKRIAEIAHKIKPTLTFMGLNDEQVQMANIEHQAREQKAYEEIVAVFDKLNSLFPSIYVALENKKVELAENT</sequence>
<dbReference type="EMBL" id="JBHUDG010000020">
    <property type="protein sequence ID" value="MFD1630846.1"/>
    <property type="molecule type" value="Genomic_DNA"/>
</dbReference>
<dbReference type="PROSITE" id="PS50894">
    <property type="entry name" value="HPT"/>
    <property type="match status" value="1"/>
</dbReference>
<keyword evidence="4" id="KW-1185">Reference proteome</keyword>
<dbReference type="Pfam" id="PF01627">
    <property type="entry name" value="Hpt"/>
    <property type="match status" value="1"/>
</dbReference>
<dbReference type="Gene3D" id="1.20.120.160">
    <property type="entry name" value="HPT domain"/>
    <property type="match status" value="1"/>
</dbReference>
<keyword evidence="1" id="KW-0597">Phosphoprotein</keyword>
<protein>
    <submittedName>
        <fullName evidence="3">Hpt domain-containing protein</fullName>
    </submittedName>
</protein>
<evidence type="ECO:0000259" key="2">
    <source>
        <dbReference type="PROSITE" id="PS50894"/>
    </source>
</evidence>